<feature type="binding site" evidence="2 4">
    <location>
        <position position="414"/>
    </location>
    <ligand>
        <name>thiamine diphosphate</name>
        <dbReference type="ChEBI" id="CHEBI:58937"/>
    </ligand>
</feature>
<comment type="caution">
    <text evidence="1">The sequence shown here is derived from an EMBL/GenBank/DDBJ whole genome shotgun (WGS) entry which is preliminary data.</text>
</comment>
<feature type="binding site" evidence="2 4">
    <location>
        <position position="443"/>
    </location>
    <ligand>
        <name>thiamine diphosphate</name>
        <dbReference type="ChEBI" id="CHEBI:58937"/>
    </ligand>
</feature>
<feature type="binding site" evidence="2">
    <location>
        <position position="469"/>
    </location>
    <ligand>
        <name>Ca(2+)</name>
        <dbReference type="ChEBI" id="CHEBI:29108"/>
    </ligand>
</feature>
<feature type="binding site" evidence="2 4">
    <location>
        <position position="441"/>
    </location>
    <ligand>
        <name>thiamine diphosphate</name>
        <dbReference type="ChEBI" id="CHEBI:58937"/>
    </ligand>
</feature>
<feature type="binding site" evidence="2 4">
    <location>
        <position position="389"/>
    </location>
    <ligand>
        <name>thiamine diphosphate</name>
        <dbReference type="ChEBI" id="CHEBI:58937"/>
    </ligand>
</feature>
<gene>
    <name evidence="1" type="ORF">C3F10_14495</name>
</gene>
<sequence>MGQITGAQIVARALKQQGVEYMFGIVGIPVIPIAMFAQREGIKFYGFRNEQSASYAAAAVGYLTGRPGVCLGVSGPGMIHGVAGMANAWSNCWPMILIGGANDSYQNGQGAFQEAPQIEAARPFAKYCARPDSLARLPFYVEQAVRTSIYGRPGAVYLDLPGDIITGAMEEEDVHFPPRCPDAPRMMAPQESIDAAMAALKSAERPLVIVGKGAAYSRAENEVREFLETTQLPYLASPMGKGVMPDDHPLSIAPARSAALLGADVILLMGARLNWMMHFGHPPRFDPKVRVIQMDISAEEIGTNVPTEVALVGDAKAITTQLNASLKQQPWQYPSETTWWTGLRKKIDENGATVAEMMADESVPMSYYRVYREIRDLIPNDAIIQNEGASTMDIGRTLMPNFLPRHRLDAGSFGTMGVGLGQAIAAAAVHPDKHVFCIEGDSAFGFSGMEVETAARYGMKNITFIIINNNGIGGGPDTLDPTRVPPSAYTPNAHYEKMAEIYGGKGYFVTEPSQLRPALEEAIKADKPAIVNIMISATSQRKPQQFAWLTR</sequence>
<feature type="binding site" evidence="2 4">
    <location>
        <position position="367"/>
    </location>
    <ligand>
        <name>thiamine diphosphate</name>
        <dbReference type="ChEBI" id="CHEBI:58937"/>
    </ligand>
</feature>
<feature type="binding site" evidence="2 3">
    <location>
        <position position="315"/>
    </location>
    <ligand>
        <name>ADP</name>
        <dbReference type="ChEBI" id="CHEBI:456216"/>
    </ligand>
</feature>
<feature type="binding site" evidence="3 4">
    <location>
        <position position="471"/>
    </location>
    <ligand>
        <name>Mg(2+)</name>
        <dbReference type="ChEBI" id="CHEBI:18420"/>
    </ligand>
</feature>
<feature type="binding site" evidence="2 3">
    <location>
        <position position="212"/>
    </location>
    <ligand>
        <name>ADP</name>
        <dbReference type="ChEBI" id="CHEBI:456216"/>
    </ligand>
</feature>
<feature type="binding site" evidence="2 3">
    <location>
        <position position="152"/>
    </location>
    <ligand>
        <name>ADP</name>
        <dbReference type="ChEBI" id="CHEBI:456216"/>
    </ligand>
</feature>
<feature type="binding site" evidence="3 4">
    <location>
        <position position="441"/>
    </location>
    <ligand>
        <name>Mg(2+)</name>
        <dbReference type="ChEBI" id="CHEBI:18420"/>
    </ligand>
</feature>
<evidence type="ECO:0007829" key="4">
    <source>
        <dbReference type="PDB" id="8VZH"/>
    </source>
</evidence>
<dbReference type="PDB" id="8VZH">
    <property type="method" value="X-ray"/>
    <property type="resolution" value="2.25 A"/>
    <property type="chains" value="A/B/C/D=1-551"/>
</dbReference>
<feature type="binding site" evidence="3">
    <location>
        <position position="544"/>
    </location>
    <ligand>
        <name>CoA</name>
        <dbReference type="ChEBI" id="CHEBI:57287"/>
    </ligand>
</feature>
<accession>A0ACD6BA73</accession>
<evidence type="ECO:0007829" key="2">
    <source>
        <dbReference type="PDB" id="8VZD"/>
    </source>
</evidence>
<feature type="binding site" evidence="3 4">
    <location>
        <position position="469"/>
    </location>
    <ligand>
        <name>Mg(2+)</name>
        <dbReference type="ChEBI" id="CHEBI:18420"/>
    </ligand>
</feature>
<name>A0ACD6BA73_9CHLR</name>
<feature type="binding site" evidence="3">
    <location>
        <position position="256"/>
    </location>
    <ligand>
        <name>CoA</name>
        <dbReference type="ChEBI" id="CHEBI:57287"/>
    </ligand>
</feature>
<feature type="binding site" evidence="2 4">
    <location>
        <position position="390"/>
    </location>
    <ligand>
        <name>thiamine diphosphate</name>
        <dbReference type="ChEBI" id="CHEBI:58937"/>
    </ligand>
</feature>
<feature type="binding site" evidence="3">
    <location>
        <position position="542"/>
    </location>
    <ligand>
        <name>CoA</name>
        <dbReference type="ChEBI" id="CHEBI:57287"/>
    </ligand>
</feature>
<evidence type="ECO:0007829" key="3">
    <source>
        <dbReference type="PDB" id="8VZE"/>
    </source>
</evidence>
<proteinExistence type="evidence at protein level"/>
<dbReference type="PDB" id="8VZD">
    <property type="method" value="X-ray"/>
    <property type="resolution" value="2.20 A"/>
    <property type="chains" value="A/B=1-551"/>
</dbReference>
<keyword evidence="2 3" id="KW-0547">Nucleotide-binding</keyword>
<dbReference type="EMBL" id="PQAO01000032">
    <property type="protein sequence ID" value="PWB41796.1"/>
    <property type="molecule type" value="Genomic_DNA"/>
</dbReference>
<feature type="binding site" evidence="2 3">
    <location>
        <position position="237"/>
    </location>
    <ligand>
        <name>ADP</name>
        <dbReference type="ChEBI" id="CHEBI:456216"/>
    </ligand>
</feature>
<feature type="binding site" evidence="2 4">
    <location>
        <position position="416"/>
    </location>
    <ligand>
        <name>thiamine diphosphate</name>
        <dbReference type="ChEBI" id="CHEBI:58937"/>
    </ligand>
</feature>
<feature type="binding site" evidence="3">
    <location>
        <position position="257"/>
    </location>
    <ligand>
        <name>CoA</name>
        <dbReference type="ChEBI" id="CHEBI:57287"/>
    </ligand>
</feature>
<keyword evidence="2" id="KW-0106">Calcium</keyword>
<dbReference type="PDB" id="8VZE">
    <property type="method" value="X-ray"/>
    <property type="resolution" value="1.69 A"/>
    <property type="chains" value="A/B=1-551"/>
</dbReference>
<feature type="binding site" evidence="2 3">
    <location>
        <position position="295"/>
    </location>
    <ligand>
        <name>ADP</name>
        <dbReference type="ChEBI" id="CHEBI:456216"/>
    </ligand>
</feature>
<feature type="binding site" evidence="2">
    <location>
        <position position="441"/>
    </location>
    <ligand>
        <name>Ca(2+)</name>
        <dbReference type="ChEBI" id="CHEBI:29108"/>
    </ligand>
</feature>
<feature type="binding site" evidence="3">
    <location>
        <position position="396"/>
    </location>
    <ligand>
        <name>CoA</name>
        <dbReference type="ChEBI" id="CHEBI:57287"/>
    </ligand>
</feature>
<reference evidence="2 3" key="3">
    <citation type="journal article" date="2024" name="Commun Chem">
        <title>Revealing reaction intermediates in one-carbon elongation by thiamine diphosphate/CoA-dependent enzyme family.</title>
        <authorList>
            <person name="Kim Y."/>
            <person name="Lee S.H."/>
            <person name="Gade P."/>
            <person name="Nattermann M."/>
            <person name="Maltseva N."/>
            <person name="Endres M."/>
            <person name="Chen J."/>
            <person name="Wichmann P."/>
            <person name="Hu Y."/>
            <person name="Marchal D.G."/>
            <person name="Yoshikuni Y."/>
            <person name="Erb T.J."/>
            <person name="Gonzalez R."/>
            <person name="Michalska K."/>
            <person name="Joachimiak A."/>
        </authorList>
    </citation>
    <scope>X-RAY CRYSTALLOGRAPHY (1.69 ANGSTROMS) OF 1-551 IN COMPLEX WITH ADP; CA(2+); COA; MG(2+) AND THIAMINE DIPHOSPHATE</scope>
</reference>
<protein>
    <submittedName>
        <fullName evidence="1">Oxalyl-CoA decarboxylase</fullName>
    </submittedName>
</protein>
<feature type="binding site" evidence="5">
    <location>
        <position position="274"/>
    </location>
    <ligand>
        <name>ADP</name>
        <dbReference type="ChEBI" id="CHEBI:456216"/>
    </ligand>
</feature>
<evidence type="ECO:0000313" key="1">
    <source>
        <dbReference type="EMBL" id="PWB41796.1"/>
    </source>
</evidence>
<keyword evidence="2 3" id="KW-0479">Metal-binding</keyword>
<organism evidence="1">
    <name type="scientific">Dehalococcoidia bacterium</name>
    <dbReference type="NCBI Taxonomy" id="2026734"/>
    <lineage>
        <taxon>Bacteria</taxon>
        <taxon>Bacillati</taxon>
        <taxon>Chloroflexota</taxon>
        <taxon>Dehalococcoidia</taxon>
    </lineage>
</organism>
<feature type="binding site" evidence="5">
    <location>
        <position position="217"/>
    </location>
    <ligand>
        <name>ADP</name>
        <dbReference type="ChEBI" id="CHEBI:456216"/>
    </ligand>
</feature>
<reference evidence="1" key="2">
    <citation type="submission" date="2018-01" db="EMBL/GenBank/DDBJ databases">
        <authorList>
            <person name="Leu A."/>
        </authorList>
    </citation>
    <scope>NUCLEOTIDE SEQUENCE</scope>
    <source>
        <strain evidence="1">FeB_14</strain>
    </source>
</reference>
<feature type="binding site" evidence="2 3">
    <location>
        <position position="314"/>
    </location>
    <ligand>
        <name>ADP</name>
        <dbReference type="ChEBI" id="CHEBI:456216"/>
    </ligand>
</feature>
<reference evidence="1" key="1">
    <citation type="journal article" date="2018" name="ISME J.">
        <title>A methanotrophic archaeon couples anaerobic oxidation of methane to Fe(III) reduction.</title>
        <authorList>
            <person name="Cai C."/>
            <person name="Leu A.O."/>
            <person name="Xie G.J."/>
            <person name="Guo J."/>
            <person name="Feng Y."/>
            <person name="Zhao J.X."/>
            <person name="Tyson G.W."/>
            <person name="Yuan Z."/>
            <person name="Hu S."/>
        </authorList>
    </citation>
    <scope>NUCLEOTIDE SEQUENCE</scope>
    <source>
        <strain evidence="1">FeB_14</strain>
    </source>
</reference>
<feature type="binding site" evidence="2 3">
    <location>
        <position position="272"/>
    </location>
    <ligand>
        <name>ADP</name>
        <dbReference type="ChEBI" id="CHEBI:456216"/>
    </ligand>
</feature>
<feature type="binding site" evidence="2 4">
    <location>
        <position position="469"/>
    </location>
    <ligand>
        <name>thiamine diphosphate</name>
        <dbReference type="ChEBI" id="CHEBI:58937"/>
    </ligand>
</feature>
<accession>A0A315XEK8</accession>
<feature type="binding site" evidence="2 4">
    <location>
        <position position="391"/>
    </location>
    <ligand>
        <name>thiamine diphosphate</name>
        <dbReference type="ChEBI" id="CHEBI:58937"/>
    </ligand>
</feature>
<evidence type="ECO:0007829" key="5">
    <source>
        <dbReference type="PDB" id="8VZJ"/>
    </source>
</evidence>
<feature type="binding site" evidence="2 4">
    <location>
        <position position="473"/>
    </location>
    <ligand>
        <name>thiamine diphosphate</name>
        <dbReference type="ChEBI" id="CHEBI:58937"/>
    </ligand>
</feature>
<dbReference type="PDB" id="8VZJ">
    <property type="method" value="X-ray"/>
    <property type="resolution" value="2.70 A"/>
    <property type="chains" value="A/B/C/D/E/F/G/H=1-551"/>
</dbReference>
<feature type="binding site" evidence="2">
    <location>
        <position position="471"/>
    </location>
    <ligand>
        <name>Ca(2+)</name>
        <dbReference type="ChEBI" id="CHEBI:29108"/>
    </ligand>
</feature>
<feature type="binding site" evidence="2 4">
    <location>
        <position position="442"/>
    </location>
    <ligand>
        <name>thiamine diphosphate</name>
        <dbReference type="ChEBI" id="CHEBI:58937"/>
    </ligand>
</feature>
<feature type="binding site" evidence="3">
    <location>
        <position position="350"/>
    </location>
    <ligand>
        <name>CoA</name>
        <dbReference type="ChEBI" id="CHEBI:57287"/>
    </ligand>
</feature>
<keyword evidence="2 3" id="KW-0002">3D-structure</keyword>